<dbReference type="PANTHER" id="PTHR40447">
    <property type="entry name" value="ANAEROBIC SULFITE REDUCTASE SUBUNIT A"/>
    <property type="match status" value="1"/>
</dbReference>
<gene>
    <name evidence="5" type="ORF">H8S08_10420</name>
</gene>
<keyword evidence="6" id="KW-1185">Reference proteome</keyword>
<dbReference type="RefSeq" id="WP_118656642.1">
    <property type="nucleotide sequence ID" value="NZ_JACOOK010000006.1"/>
</dbReference>
<dbReference type="SUPFAM" id="SSF46548">
    <property type="entry name" value="alpha-helical ferredoxin"/>
    <property type="match status" value="1"/>
</dbReference>
<comment type="caution">
    <text evidence="5">The sequence shown here is derived from an EMBL/GenBank/DDBJ whole genome shotgun (WGS) entry which is preliminary data.</text>
</comment>
<evidence type="ECO:0000259" key="4">
    <source>
        <dbReference type="PROSITE" id="PS51379"/>
    </source>
</evidence>
<sequence length="333" mass="37034">MEKLHITPENIARWLEQLIGSGRSVYAPVRTGERVDFKKIARPEEVASDYVQTTQSVKKVVFPRTEELFSYRKEGKQVSVRQPDLQAIPETVVWKIRPCDAAGFASLSGIFNWDYKDGSYNARAERLTLISFSCATSDEYCFCTSVGGGPGSTTGSDIQLTLLPDGGALVEVLTPKGERLAAEASSLFASADGMSKEEYLARVEKRFDAQQLREKLDQAFDSPVWKRQSERCLGCGACAFVCPTCACFDIQEDARGATGRRVRCWDSCGFSLFTLHTSGHNPRPVQSARWRQRVLHKFSYMPERIGQTGCTGCGRCSRACPVNMNLLEHLQSI</sequence>
<dbReference type="PANTHER" id="PTHR40447:SF1">
    <property type="entry name" value="ANAEROBIC SULFITE REDUCTASE SUBUNIT A"/>
    <property type="match status" value="1"/>
</dbReference>
<evidence type="ECO:0000313" key="5">
    <source>
        <dbReference type="EMBL" id="MBC5617426.1"/>
    </source>
</evidence>
<feature type="domain" description="4Fe-4S ferredoxin-type" evidence="4">
    <location>
        <begin position="301"/>
        <end position="330"/>
    </location>
</feature>
<organism evidence="5 6">
    <name type="scientific">Alistipes hominis</name>
    <dbReference type="NCBI Taxonomy" id="2763015"/>
    <lineage>
        <taxon>Bacteria</taxon>
        <taxon>Pseudomonadati</taxon>
        <taxon>Bacteroidota</taxon>
        <taxon>Bacteroidia</taxon>
        <taxon>Bacteroidales</taxon>
        <taxon>Rikenellaceae</taxon>
        <taxon>Alistipes</taxon>
    </lineage>
</organism>
<evidence type="ECO:0000256" key="2">
    <source>
        <dbReference type="ARBA" id="ARBA00023004"/>
    </source>
</evidence>
<dbReference type="Proteomes" id="UP000636891">
    <property type="component" value="Unassembled WGS sequence"/>
</dbReference>
<dbReference type="PROSITE" id="PS51379">
    <property type="entry name" value="4FE4S_FER_2"/>
    <property type="match status" value="2"/>
</dbReference>
<dbReference type="InterPro" id="IPR017900">
    <property type="entry name" value="4Fe4S_Fe_S_CS"/>
</dbReference>
<keyword evidence="2" id="KW-0408">Iron</keyword>
<keyword evidence="3" id="KW-0411">Iron-sulfur</keyword>
<evidence type="ECO:0000256" key="3">
    <source>
        <dbReference type="ARBA" id="ARBA00023014"/>
    </source>
</evidence>
<keyword evidence="1" id="KW-0479">Metal-binding</keyword>
<reference evidence="5 6" key="1">
    <citation type="submission" date="2020-08" db="EMBL/GenBank/DDBJ databases">
        <title>Genome public.</title>
        <authorList>
            <person name="Liu C."/>
            <person name="Sun Q."/>
        </authorList>
    </citation>
    <scope>NUCLEOTIDE SEQUENCE [LARGE SCALE GENOMIC DNA]</scope>
    <source>
        <strain evidence="5 6">New-7</strain>
    </source>
</reference>
<dbReference type="PROSITE" id="PS00198">
    <property type="entry name" value="4FE4S_FER_1"/>
    <property type="match status" value="2"/>
</dbReference>
<feature type="domain" description="4Fe-4S ferredoxin-type" evidence="4">
    <location>
        <begin position="223"/>
        <end position="253"/>
    </location>
</feature>
<dbReference type="Pfam" id="PF17179">
    <property type="entry name" value="Fer4_22"/>
    <property type="match status" value="1"/>
</dbReference>
<evidence type="ECO:0000256" key="1">
    <source>
        <dbReference type="ARBA" id="ARBA00022723"/>
    </source>
</evidence>
<proteinExistence type="predicted"/>
<evidence type="ECO:0000313" key="6">
    <source>
        <dbReference type="Proteomes" id="UP000636891"/>
    </source>
</evidence>
<dbReference type="EMBL" id="JACOOK010000006">
    <property type="protein sequence ID" value="MBC5617426.1"/>
    <property type="molecule type" value="Genomic_DNA"/>
</dbReference>
<name>A0ABR7CP16_9BACT</name>
<accession>A0ABR7CP16</accession>
<dbReference type="InterPro" id="IPR017896">
    <property type="entry name" value="4Fe4S_Fe-S-bd"/>
</dbReference>
<protein>
    <submittedName>
        <fullName evidence="5">4Fe-4S dicluster domain-containing protein</fullName>
    </submittedName>
</protein>